<reference evidence="2" key="1">
    <citation type="submission" date="2022-02" db="EMBL/GenBank/DDBJ databases">
        <title>Qipengyuania spongiae sp. nov., isolated from marine sponge.</title>
        <authorList>
            <person name="Li Z."/>
            <person name="Zhang M."/>
        </authorList>
    </citation>
    <scope>NUCLEOTIDE SEQUENCE</scope>
    <source>
        <strain evidence="2">PHS-Z21</strain>
    </source>
</reference>
<protein>
    <submittedName>
        <fullName evidence="2">TniQ family protein</fullName>
    </submittedName>
</protein>
<dbReference type="InterPro" id="IPR009492">
    <property type="entry name" value="TniQ"/>
</dbReference>
<proteinExistence type="predicted"/>
<accession>A0ABY5T0I6</accession>
<name>A0ABY5T0I6_9SPHN</name>
<evidence type="ECO:0000313" key="2">
    <source>
        <dbReference type="EMBL" id="UVI39920.1"/>
    </source>
</evidence>
<evidence type="ECO:0000259" key="1">
    <source>
        <dbReference type="Pfam" id="PF06527"/>
    </source>
</evidence>
<organism evidence="2 3">
    <name type="scientific">Qipengyuania spongiae</name>
    <dbReference type="NCBI Taxonomy" id="2909673"/>
    <lineage>
        <taxon>Bacteria</taxon>
        <taxon>Pseudomonadati</taxon>
        <taxon>Pseudomonadota</taxon>
        <taxon>Alphaproteobacteria</taxon>
        <taxon>Sphingomonadales</taxon>
        <taxon>Erythrobacteraceae</taxon>
        <taxon>Qipengyuania</taxon>
    </lineage>
</organism>
<keyword evidence="3" id="KW-1185">Reference proteome</keyword>
<dbReference type="RefSeq" id="WP_265559729.1">
    <property type="nucleotide sequence ID" value="NZ_CP092471.1"/>
</dbReference>
<sequence length="374" mass="43691">MPDECISSWLDRELALHPRIERPTARHYHAGDGPMVHPDIRPRRLWLEQVAAIFAIDSEELRHATLWHRYPGIEAQYLRWARDPYHEYVFGGKRKDRTDVRIRWCTRCLSEDMRQGISGYVRRDWLLSTQTVCPKHAWPLEGNCSTCRRTSYSHDFRNSHWPGPYCEHCGFPLTRAQKPVLRAEPIGLEAWRALVQFEKGVKEVVVRKPDRTLARGKIARRKFLAAYCDLFELLFEVDYRRKGSLRGIDYFETLALPFYQMHVTQPSPICHPMLVAVSSLAMRISATIGALFDETDVLPKLFFQRSRAELLGHLSWFYGYGKSNALWEARNRWPEKFLADLEAAPFEMALDMELRNPRGLFDAISHYERTGQIA</sequence>
<dbReference type="EMBL" id="CP092471">
    <property type="protein sequence ID" value="UVI39920.1"/>
    <property type="molecule type" value="Genomic_DNA"/>
</dbReference>
<dbReference type="Proteomes" id="UP001065265">
    <property type="component" value="Chromosome"/>
</dbReference>
<gene>
    <name evidence="2" type="ORF">L1F33_02875</name>
</gene>
<dbReference type="Pfam" id="PF06527">
    <property type="entry name" value="TniQ"/>
    <property type="match status" value="1"/>
</dbReference>
<feature type="domain" description="TniQ" evidence="1">
    <location>
        <begin position="2"/>
        <end position="140"/>
    </location>
</feature>
<evidence type="ECO:0000313" key="3">
    <source>
        <dbReference type="Proteomes" id="UP001065265"/>
    </source>
</evidence>